<reference evidence="3" key="1">
    <citation type="journal article" date="2011" name="Proc. Natl. Acad. Sci. U.S.A.">
        <title>Obligate biotrophy features unraveled by the genomic analysis of rust fungi.</title>
        <authorList>
            <person name="Duplessis S."/>
            <person name="Cuomo C.A."/>
            <person name="Lin Y.-C."/>
            <person name="Aerts A."/>
            <person name="Tisserant E."/>
            <person name="Veneault-Fourrey C."/>
            <person name="Joly D.L."/>
            <person name="Hacquard S."/>
            <person name="Amselem J."/>
            <person name="Cantarel B.L."/>
            <person name="Chiu R."/>
            <person name="Coutinho P.M."/>
            <person name="Feau N."/>
            <person name="Field M."/>
            <person name="Frey P."/>
            <person name="Gelhaye E."/>
            <person name="Goldberg J."/>
            <person name="Grabherr M.G."/>
            <person name="Kodira C.D."/>
            <person name="Kohler A."/>
            <person name="Kuees U."/>
            <person name="Lindquist E.A."/>
            <person name="Lucas S.M."/>
            <person name="Mago R."/>
            <person name="Mauceli E."/>
            <person name="Morin E."/>
            <person name="Murat C."/>
            <person name="Pangilinan J.L."/>
            <person name="Park R."/>
            <person name="Pearson M."/>
            <person name="Quesneville H."/>
            <person name="Rouhier N."/>
            <person name="Sakthikumar S."/>
            <person name="Salamov A.A."/>
            <person name="Schmutz J."/>
            <person name="Selles B."/>
            <person name="Shapiro H."/>
            <person name="Tanguay P."/>
            <person name="Tuskan G.A."/>
            <person name="Henrissat B."/>
            <person name="Van de Peer Y."/>
            <person name="Rouze P."/>
            <person name="Ellis J.G."/>
            <person name="Dodds P.N."/>
            <person name="Schein J.E."/>
            <person name="Zhong S."/>
            <person name="Hamelin R.C."/>
            <person name="Grigoriev I.V."/>
            <person name="Szabo L.J."/>
            <person name="Martin F."/>
        </authorList>
    </citation>
    <scope>NUCLEOTIDE SEQUENCE [LARGE SCALE GENOMIC DNA]</scope>
    <source>
        <strain evidence="3">98AG31 / pathotype 3-4-7</strain>
    </source>
</reference>
<dbReference type="HOGENOM" id="CLU_2223810_0_0_1"/>
<dbReference type="VEuPathDB" id="FungiDB:MELLADRAFT_101143"/>
<keyword evidence="3" id="KW-1185">Reference proteome</keyword>
<dbReference type="InParanoid" id="F4R3R9"/>
<organism evidence="3">
    <name type="scientific">Melampsora larici-populina (strain 98AG31 / pathotype 3-4-7)</name>
    <name type="common">Poplar leaf rust fungus</name>
    <dbReference type="NCBI Taxonomy" id="747676"/>
    <lineage>
        <taxon>Eukaryota</taxon>
        <taxon>Fungi</taxon>
        <taxon>Dikarya</taxon>
        <taxon>Basidiomycota</taxon>
        <taxon>Pucciniomycotina</taxon>
        <taxon>Pucciniomycetes</taxon>
        <taxon>Pucciniales</taxon>
        <taxon>Melampsoraceae</taxon>
        <taxon>Melampsora</taxon>
    </lineage>
</organism>
<evidence type="ECO:0000256" key="1">
    <source>
        <dbReference type="SAM" id="MobiDB-lite"/>
    </source>
</evidence>
<evidence type="ECO:0000313" key="3">
    <source>
        <dbReference type="Proteomes" id="UP000001072"/>
    </source>
</evidence>
<dbReference type="RefSeq" id="XP_007403613.1">
    <property type="nucleotide sequence ID" value="XM_007403551.1"/>
</dbReference>
<evidence type="ECO:0000313" key="2">
    <source>
        <dbReference type="EMBL" id="EGG12675.1"/>
    </source>
</evidence>
<dbReference type="EMBL" id="GL883090">
    <property type="protein sequence ID" value="EGG12675.1"/>
    <property type="molecule type" value="Genomic_DNA"/>
</dbReference>
<dbReference type="KEGG" id="mlr:MELLADRAFT_101143"/>
<gene>
    <name evidence="2" type="ORF">MELLADRAFT_101143</name>
</gene>
<dbReference type="GeneID" id="18921286"/>
<accession>F4R3R9</accession>
<dbReference type="AlphaFoldDB" id="F4R3R9"/>
<feature type="region of interest" description="Disordered" evidence="1">
    <location>
        <begin position="87"/>
        <end position="106"/>
    </location>
</feature>
<dbReference type="Proteomes" id="UP000001072">
    <property type="component" value="Unassembled WGS sequence"/>
</dbReference>
<proteinExistence type="predicted"/>
<protein>
    <submittedName>
        <fullName evidence="2">Uncharacterized protein</fullName>
    </submittedName>
</protein>
<name>F4R3R9_MELLP</name>
<sequence length="106" mass="11937">MGLPLTETGPEPVFAQIYVMGDVIEAEASHRKAMSRSNEIQEDVINDILDFFYEFNPYAIQFTMSRQILEESQTKSISLMLKSVAPTATGSEGHERTVDLLLPRSR</sequence>